<dbReference type="EC" id="7.-.-.-" evidence="6"/>
<feature type="signal peptide" evidence="8">
    <location>
        <begin position="1"/>
        <end position="21"/>
    </location>
</feature>
<dbReference type="Pfam" id="PF04205">
    <property type="entry name" value="FMN_bind"/>
    <property type="match status" value="1"/>
</dbReference>
<keyword evidence="6" id="KW-1278">Translocase</keyword>
<comment type="function">
    <text evidence="6">Part of a membrane-bound complex that couples electron transfer with translocation of ions across the membrane.</text>
</comment>
<evidence type="ECO:0000256" key="2">
    <source>
        <dbReference type="ARBA" id="ARBA00022553"/>
    </source>
</evidence>
<feature type="compositionally biased region" description="Low complexity" evidence="7">
    <location>
        <begin position="195"/>
        <end position="207"/>
    </location>
</feature>
<comment type="caution">
    <text evidence="10">The sequence shown here is derived from an EMBL/GenBank/DDBJ whole genome shotgun (WGS) entry which is preliminary data.</text>
</comment>
<feature type="chain" id="PRO_5042568454" description="Ion-translocating oxidoreductase complex subunit G" evidence="8">
    <location>
        <begin position="22"/>
        <end position="225"/>
    </location>
</feature>
<evidence type="ECO:0000313" key="11">
    <source>
        <dbReference type="Proteomes" id="UP001205035"/>
    </source>
</evidence>
<keyword evidence="3 6" id="KW-0285">Flavoprotein</keyword>
<dbReference type="Gene3D" id="3.90.1010.20">
    <property type="match status" value="1"/>
</dbReference>
<keyword evidence="2 6" id="KW-0597">Phosphoprotein</keyword>
<dbReference type="PIRSF" id="PIRSF006091">
    <property type="entry name" value="E_trnsport_RnfG"/>
    <property type="match status" value="1"/>
</dbReference>
<keyword evidence="4 6" id="KW-0288">FMN</keyword>
<feature type="region of interest" description="Disordered" evidence="7">
    <location>
        <begin position="192"/>
        <end position="225"/>
    </location>
</feature>
<dbReference type="GO" id="GO:0010181">
    <property type="term" value="F:FMN binding"/>
    <property type="evidence" value="ECO:0007669"/>
    <property type="project" value="InterPro"/>
</dbReference>
<protein>
    <recommendedName>
        <fullName evidence="6">Ion-translocating oxidoreductase complex subunit G</fullName>
        <ecNumber evidence="6">7.-.-.-</ecNumber>
    </recommendedName>
    <alternativeName>
        <fullName evidence="6">Rnf electron transport complex subunit G</fullName>
    </alternativeName>
</protein>
<dbReference type="NCBIfam" id="TIGR01947">
    <property type="entry name" value="rnfG"/>
    <property type="match status" value="1"/>
</dbReference>
<dbReference type="PANTHER" id="PTHR36118:SF1">
    <property type="entry name" value="ION-TRANSLOCATING OXIDOREDUCTASE COMPLEX SUBUNIT G"/>
    <property type="match status" value="1"/>
</dbReference>
<organism evidence="10 11">
    <name type="scientific">Alistipes onderdonkii</name>
    <dbReference type="NCBI Taxonomy" id="328813"/>
    <lineage>
        <taxon>Bacteria</taxon>
        <taxon>Pseudomonadati</taxon>
        <taxon>Bacteroidota</taxon>
        <taxon>Bacteroidia</taxon>
        <taxon>Bacteroidales</taxon>
        <taxon>Rikenellaceae</taxon>
        <taxon>Alistipes</taxon>
    </lineage>
</organism>
<dbReference type="GO" id="GO:0005886">
    <property type="term" value="C:plasma membrane"/>
    <property type="evidence" value="ECO:0007669"/>
    <property type="project" value="UniProtKB-SubCell"/>
</dbReference>
<dbReference type="EMBL" id="JANGBQ010000012">
    <property type="protein sequence ID" value="MCQ5083154.1"/>
    <property type="molecule type" value="Genomic_DNA"/>
</dbReference>
<keyword evidence="6" id="KW-1003">Cell membrane</keyword>
<evidence type="ECO:0000256" key="8">
    <source>
        <dbReference type="SAM" id="SignalP"/>
    </source>
</evidence>
<dbReference type="GO" id="GO:0022900">
    <property type="term" value="P:electron transport chain"/>
    <property type="evidence" value="ECO:0007669"/>
    <property type="project" value="UniProtKB-UniRule"/>
</dbReference>
<dbReference type="InterPro" id="IPR007329">
    <property type="entry name" value="FMN-bd"/>
</dbReference>
<evidence type="ECO:0000256" key="4">
    <source>
        <dbReference type="ARBA" id="ARBA00022643"/>
    </source>
</evidence>
<evidence type="ECO:0000256" key="5">
    <source>
        <dbReference type="ARBA" id="ARBA00022982"/>
    </source>
</evidence>
<comment type="subcellular location">
    <subcellularLocation>
        <location evidence="6">Cell membrane</location>
        <topology evidence="6">Single-pass membrane protein</topology>
    </subcellularLocation>
</comment>
<feature type="compositionally biased region" description="Polar residues" evidence="7">
    <location>
        <begin position="211"/>
        <end position="225"/>
    </location>
</feature>
<proteinExistence type="inferred from homology"/>
<dbReference type="AlphaFoldDB" id="A0AAJ1CFA4"/>
<keyword evidence="5 6" id="KW-0249">Electron transport</keyword>
<reference evidence="10" key="1">
    <citation type="submission" date="2022-06" db="EMBL/GenBank/DDBJ databases">
        <title>Isolation of gut microbiota from human fecal samples.</title>
        <authorList>
            <person name="Pamer E.G."/>
            <person name="Barat B."/>
            <person name="Waligurski E."/>
            <person name="Medina S."/>
            <person name="Paddock L."/>
            <person name="Mostad J."/>
        </authorList>
    </citation>
    <scope>NUCLEOTIDE SEQUENCE</scope>
    <source>
        <strain evidence="10">DFI.6.22</strain>
    </source>
</reference>
<evidence type="ECO:0000256" key="7">
    <source>
        <dbReference type="SAM" id="MobiDB-lite"/>
    </source>
</evidence>
<dbReference type="InterPro" id="IPR010209">
    <property type="entry name" value="Ion_transpt_RnfG/RsxG"/>
</dbReference>
<keyword evidence="6" id="KW-0812">Transmembrane</keyword>
<keyword evidence="6" id="KW-1133">Transmembrane helix</keyword>
<sequence>MKSTLVNMTAVLFGITLVASAGVGAVNMITAEPIAQAEQAAKVEALKVVLPPFDQTVPEALTIDDMPITVYTATKGGQVAGYAVESMTKNGFGGAISMMVGFTPDGEVVNVNVLRQAETPGLGTKMADKENVLLGSIQGKKLETMKLVDGKLAVKKDGGDVDALTAATISSRAYVDAINRAWMAYKSVATGTAPTDVSSGATSAAGDSAEEQTNGPAAQEGGQNE</sequence>
<evidence type="ECO:0000259" key="9">
    <source>
        <dbReference type="SMART" id="SM00900"/>
    </source>
</evidence>
<dbReference type="HAMAP" id="MF_00479">
    <property type="entry name" value="RsxG_RnfG"/>
    <property type="match status" value="1"/>
</dbReference>
<comment type="cofactor">
    <cofactor evidence="6">
        <name>FMN</name>
        <dbReference type="ChEBI" id="CHEBI:58210"/>
    </cofactor>
</comment>
<dbReference type="SMART" id="SM00900">
    <property type="entry name" value="FMN_bind"/>
    <property type="match status" value="1"/>
</dbReference>
<feature type="modified residue" description="FMN phosphoryl threonine" evidence="6">
    <location>
        <position position="168"/>
    </location>
</feature>
<gene>
    <name evidence="6" type="primary">rnfG</name>
    <name evidence="10" type="ORF">NE651_09650</name>
</gene>
<feature type="domain" description="FMN-binding" evidence="9">
    <location>
        <begin position="91"/>
        <end position="185"/>
    </location>
</feature>
<dbReference type="PANTHER" id="PTHR36118">
    <property type="entry name" value="ION-TRANSLOCATING OXIDOREDUCTASE COMPLEX SUBUNIT G"/>
    <property type="match status" value="1"/>
</dbReference>
<name>A0AAJ1CFA4_9BACT</name>
<comment type="subunit">
    <text evidence="6">The complex is composed of six subunits: RnfA, RnfB, RnfC, RnfD, RnfE and RnfG.</text>
</comment>
<evidence type="ECO:0000313" key="10">
    <source>
        <dbReference type="EMBL" id="MCQ5083154.1"/>
    </source>
</evidence>
<dbReference type="Proteomes" id="UP001205035">
    <property type="component" value="Unassembled WGS sequence"/>
</dbReference>
<evidence type="ECO:0000256" key="3">
    <source>
        <dbReference type="ARBA" id="ARBA00022630"/>
    </source>
</evidence>
<dbReference type="RefSeq" id="WP_229107396.1">
    <property type="nucleotide sequence ID" value="NZ_DAWDUM010000008.1"/>
</dbReference>
<evidence type="ECO:0000256" key="6">
    <source>
        <dbReference type="HAMAP-Rule" id="MF_00479"/>
    </source>
</evidence>
<keyword evidence="8" id="KW-0732">Signal</keyword>
<comment type="similarity">
    <text evidence="6">Belongs to the RnfG family.</text>
</comment>
<keyword evidence="6" id="KW-0472">Membrane</keyword>
<accession>A0AAJ1CFA4</accession>
<dbReference type="GO" id="GO:0009055">
    <property type="term" value="F:electron transfer activity"/>
    <property type="evidence" value="ECO:0007669"/>
    <property type="project" value="InterPro"/>
</dbReference>
<evidence type="ECO:0000256" key="1">
    <source>
        <dbReference type="ARBA" id="ARBA00022448"/>
    </source>
</evidence>
<keyword evidence="1 6" id="KW-0813">Transport</keyword>